<reference evidence="5 6" key="1">
    <citation type="submission" date="2016-08" db="EMBL/GenBank/DDBJ databases">
        <title>A Parts List for Fungal Cellulosomes Revealed by Comparative Genomics.</title>
        <authorList>
            <consortium name="DOE Joint Genome Institute"/>
            <person name="Haitjema C.H."/>
            <person name="Gilmore S.P."/>
            <person name="Henske J.K."/>
            <person name="Solomon K.V."/>
            <person name="De Groot R."/>
            <person name="Kuo A."/>
            <person name="Mondo S.J."/>
            <person name="Salamov A.A."/>
            <person name="Labutti K."/>
            <person name="Zhao Z."/>
            <person name="Chiniquy J."/>
            <person name="Barry K."/>
            <person name="Brewer H.M."/>
            <person name="Purvine S.O."/>
            <person name="Wright A.T."/>
            <person name="Boxma B."/>
            <person name="Van Alen T."/>
            <person name="Hackstein J.H."/>
            <person name="Baker S.E."/>
            <person name="Grigoriev I.V."/>
            <person name="O'Malley M.A."/>
        </authorList>
    </citation>
    <scope>NUCLEOTIDE SEQUENCE [LARGE SCALE GENOMIC DNA]</scope>
    <source>
        <strain evidence="5 6">G1</strain>
    </source>
</reference>
<dbReference type="AlphaFoldDB" id="A0A1Y2F8A5"/>
<organism evidence="5 6">
    <name type="scientific">Neocallimastix californiae</name>
    <dbReference type="NCBI Taxonomy" id="1754190"/>
    <lineage>
        <taxon>Eukaryota</taxon>
        <taxon>Fungi</taxon>
        <taxon>Fungi incertae sedis</taxon>
        <taxon>Chytridiomycota</taxon>
        <taxon>Chytridiomycota incertae sedis</taxon>
        <taxon>Neocallimastigomycetes</taxon>
        <taxon>Neocallimastigales</taxon>
        <taxon>Neocallimastigaceae</taxon>
        <taxon>Neocallimastix</taxon>
    </lineage>
</organism>
<keyword evidence="2" id="KW-0472">Membrane</keyword>
<dbReference type="EMBL" id="MCOG01000013">
    <property type="protein sequence ID" value="ORY80099.1"/>
    <property type="molecule type" value="Genomic_DNA"/>
</dbReference>
<accession>A0A1Y2F8A5</accession>
<protein>
    <recommendedName>
        <fullName evidence="7">Peroxisomal biogenesis factor 11</fullName>
    </recommendedName>
</protein>
<dbReference type="PANTHER" id="PTHR12652">
    <property type="entry name" value="PEROXISOMAL BIOGENESIS FACTOR 11"/>
    <property type="match status" value="1"/>
</dbReference>
<dbReference type="InterPro" id="IPR008733">
    <property type="entry name" value="PEX11"/>
</dbReference>
<name>A0A1Y2F8A5_9FUNG</name>
<dbReference type="Proteomes" id="UP000193920">
    <property type="component" value="Unassembled WGS sequence"/>
</dbReference>
<dbReference type="GO" id="GO:0016559">
    <property type="term" value="P:peroxisome fission"/>
    <property type="evidence" value="ECO:0007669"/>
    <property type="project" value="InterPro"/>
</dbReference>
<evidence type="ECO:0000256" key="3">
    <source>
        <dbReference type="ARBA" id="ARBA00023140"/>
    </source>
</evidence>
<keyword evidence="6" id="KW-1185">Reference proteome</keyword>
<dbReference type="Pfam" id="PF05648">
    <property type="entry name" value="PEX11"/>
    <property type="match status" value="1"/>
</dbReference>
<evidence type="ECO:0000256" key="2">
    <source>
        <dbReference type="ARBA" id="ARBA00023136"/>
    </source>
</evidence>
<evidence type="ECO:0000256" key="4">
    <source>
        <dbReference type="ARBA" id="ARBA00046271"/>
    </source>
</evidence>
<comment type="subcellular location">
    <subcellularLocation>
        <location evidence="4">Peroxisome membrane</location>
    </subcellularLocation>
</comment>
<dbReference type="GO" id="GO:0005778">
    <property type="term" value="C:peroxisomal membrane"/>
    <property type="evidence" value="ECO:0007669"/>
    <property type="project" value="UniProtKB-SubCell"/>
</dbReference>
<dbReference type="OrthoDB" id="411017at2759"/>
<dbReference type="STRING" id="1754190.A0A1Y2F8A5"/>
<evidence type="ECO:0000313" key="5">
    <source>
        <dbReference type="EMBL" id="ORY80099.1"/>
    </source>
</evidence>
<evidence type="ECO:0000256" key="1">
    <source>
        <dbReference type="ARBA" id="ARBA00022593"/>
    </source>
</evidence>
<proteinExistence type="predicted"/>
<keyword evidence="1" id="KW-0962">Peroxisome biogenesis</keyword>
<comment type="caution">
    <text evidence="5">The sequence shown here is derived from an EMBL/GenBank/DDBJ whole genome shotgun (WGS) entry which is preliminary data.</text>
</comment>
<keyword evidence="3" id="KW-0576">Peroxisome</keyword>
<evidence type="ECO:0000313" key="6">
    <source>
        <dbReference type="Proteomes" id="UP000193920"/>
    </source>
</evidence>
<gene>
    <name evidence="5" type="ORF">LY90DRAFT_664553</name>
</gene>
<dbReference type="PANTHER" id="PTHR12652:SF50">
    <property type="entry name" value="PEROXIN 11"/>
    <property type="match status" value="1"/>
</dbReference>
<sequence length="236" mass="27043">MNTPTIDKCIKFMNTAGGRDKINALLQMLFRFLIQYNKRYESSKDILRFLDCCSSNIGNGRKFIRLGSPIEMMRGASKAMVTKDQFIKYCSVGTSACTGLRFTFDMVQWIHLSGIRKLKGYNIYTKWANLFWLYALLFNIAGESYKLFNTLKKIILIKQNIKTSQNNGEINTKAFKELLVQRKVRRISTEVIIQQSLEVIDALSSLNYISLSQLTVSAIAILYCVVNTHICWAKTV</sequence>
<evidence type="ECO:0008006" key="7">
    <source>
        <dbReference type="Google" id="ProtNLM"/>
    </source>
</evidence>